<gene>
    <name evidence="4" type="ORF">S12H4_42269</name>
</gene>
<dbReference type="InterPro" id="IPR011330">
    <property type="entry name" value="Glyco_hydro/deAcase_b/a-brl"/>
</dbReference>
<name>X1U6A1_9ZZZZ</name>
<evidence type="ECO:0000313" key="4">
    <source>
        <dbReference type="EMBL" id="GAJ13068.1"/>
    </source>
</evidence>
<comment type="caution">
    <text evidence="4">The sequence shown here is derived from an EMBL/GenBank/DDBJ whole genome shotgun (WGS) entry which is preliminary data.</text>
</comment>
<dbReference type="GO" id="GO:0030979">
    <property type="term" value="P:alpha-glucan biosynthetic process"/>
    <property type="evidence" value="ECO:0007669"/>
    <property type="project" value="InterPro"/>
</dbReference>
<dbReference type="InterPro" id="IPR004300">
    <property type="entry name" value="Glyco_hydro_57_N"/>
</dbReference>
<evidence type="ECO:0000256" key="2">
    <source>
        <dbReference type="ARBA" id="ARBA00023277"/>
    </source>
</evidence>
<accession>X1U6A1</accession>
<comment type="similarity">
    <text evidence="1">Belongs to the glycosyl hydrolase 57 family.</text>
</comment>
<sequence>HIYRYRYGRDSSGIWLPELAYRPSYKWRNPVTEEEFERKGVEYYIQKNNIKYFLVDTPLLRGGEGIGTYLDRFTALQLLWQQFEKQKQDIKGENLSIYRPYIAGGSENLENKVSFLTRDDKTGILVWSGEHGFPGDGYYLEFHKKHFPSGNRYWRITGSDVDLGEKEVYEPNKVVERLDENSAYFVKMVKENLLQYYNENSKPGSVVSPYDFELLGHWWFEGVGFLDRVINLVSEDDEISMITSKKYLETYPPKADTVVP</sequence>
<evidence type="ECO:0000259" key="3">
    <source>
        <dbReference type="Pfam" id="PF03065"/>
    </source>
</evidence>
<organism evidence="4">
    <name type="scientific">marine sediment metagenome</name>
    <dbReference type="NCBI Taxonomy" id="412755"/>
    <lineage>
        <taxon>unclassified sequences</taxon>
        <taxon>metagenomes</taxon>
        <taxon>ecological metagenomes</taxon>
    </lineage>
</organism>
<feature type="non-terminal residue" evidence="4">
    <location>
        <position position="1"/>
    </location>
</feature>
<reference evidence="4" key="1">
    <citation type="journal article" date="2014" name="Front. Microbiol.">
        <title>High frequency of phylogenetically diverse reductive dehalogenase-homologous genes in deep subseafloor sedimentary metagenomes.</title>
        <authorList>
            <person name="Kawai M."/>
            <person name="Futagami T."/>
            <person name="Toyoda A."/>
            <person name="Takaki Y."/>
            <person name="Nishi S."/>
            <person name="Hori S."/>
            <person name="Arai W."/>
            <person name="Tsubouchi T."/>
            <person name="Morono Y."/>
            <person name="Uchiyama I."/>
            <person name="Ito T."/>
            <person name="Fujiyama A."/>
            <person name="Inagaki F."/>
            <person name="Takami H."/>
        </authorList>
    </citation>
    <scope>NUCLEOTIDE SEQUENCE</scope>
    <source>
        <strain evidence="4">Expedition CK06-06</strain>
    </source>
</reference>
<dbReference type="InterPro" id="IPR040042">
    <property type="entry name" value="Branching_enz_MT3115-like"/>
</dbReference>
<dbReference type="Pfam" id="PF03065">
    <property type="entry name" value="Glyco_hydro_57"/>
    <property type="match status" value="1"/>
</dbReference>
<dbReference type="PANTHER" id="PTHR41695:SF1">
    <property type="entry name" value="1,4-ALPHA-GLUCAN BRANCHING ENZYME TK1436"/>
    <property type="match status" value="1"/>
</dbReference>
<protein>
    <recommendedName>
        <fullName evidence="3">Glycoside hydrolase family 57 N-terminal domain-containing protein</fullName>
    </recommendedName>
</protein>
<dbReference type="GO" id="GO:0005576">
    <property type="term" value="C:extracellular region"/>
    <property type="evidence" value="ECO:0007669"/>
    <property type="project" value="TreeGrafter"/>
</dbReference>
<keyword evidence="2" id="KW-0119">Carbohydrate metabolism</keyword>
<dbReference type="SUPFAM" id="SSF88713">
    <property type="entry name" value="Glycoside hydrolase/deacetylase"/>
    <property type="match status" value="1"/>
</dbReference>
<feature type="non-terminal residue" evidence="4">
    <location>
        <position position="260"/>
    </location>
</feature>
<feature type="domain" description="Glycoside hydrolase family 57 N-terminal" evidence="3">
    <location>
        <begin position="3"/>
        <end position="255"/>
    </location>
</feature>
<proteinExistence type="inferred from homology"/>
<dbReference type="PANTHER" id="PTHR41695">
    <property type="entry name" value="1,4-ALPHA-GLUCAN BRANCHING ENZYME RV3031-RELATED"/>
    <property type="match status" value="1"/>
</dbReference>
<evidence type="ECO:0000256" key="1">
    <source>
        <dbReference type="ARBA" id="ARBA00006821"/>
    </source>
</evidence>
<dbReference type="AlphaFoldDB" id="X1U6A1"/>
<dbReference type="EMBL" id="BARW01025845">
    <property type="protein sequence ID" value="GAJ13068.1"/>
    <property type="molecule type" value="Genomic_DNA"/>
</dbReference>
<dbReference type="Gene3D" id="3.20.110.10">
    <property type="entry name" value="Glycoside hydrolase 38, N terminal domain"/>
    <property type="match status" value="1"/>
</dbReference>
<dbReference type="GO" id="GO:0003844">
    <property type="term" value="F:1,4-alpha-glucan branching enzyme activity"/>
    <property type="evidence" value="ECO:0007669"/>
    <property type="project" value="InterPro"/>
</dbReference>
<dbReference type="InterPro" id="IPR027291">
    <property type="entry name" value="Glyco_hydro_38_N_sf"/>
</dbReference>